<proteinExistence type="predicted"/>
<comment type="caution">
    <text evidence="1">The sequence shown here is derived from an EMBL/GenBank/DDBJ whole genome shotgun (WGS) entry which is preliminary data.</text>
</comment>
<sequence length="210" mass="23876">MSRALREVFHRNSGYHHWQICRGHYPIRLEGSATGGAAGSYGQTEKPCYGSHNGIRWMRWPTLYLTTQWPIEALTPWKRDHPSSTPILGFAGRLIRLPLRFGDKAKASNLESTSLRARTSFWRGQLYTRIVIASYLLQLQFKVDDGSVDKLQGDQQTAWKWYVVNIRPLVEHSVERGPIGPPPLDKKQQTALPPRAEALVIHTLALVDPK</sequence>
<name>A0A9Q1GR32_9CARY</name>
<protein>
    <submittedName>
        <fullName evidence="1">Uncharacterized protein</fullName>
    </submittedName>
</protein>
<dbReference type="OrthoDB" id="1746852at2759"/>
<organism evidence="1 2">
    <name type="scientific">Carnegiea gigantea</name>
    <dbReference type="NCBI Taxonomy" id="171969"/>
    <lineage>
        <taxon>Eukaryota</taxon>
        <taxon>Viridiplantae</taxon>
        <taxon>Streptophyta</taxon>
        <taxon>Embryophyta</taxon>
        <taxon>Tracheophyta</taxon>
        <taxon>Spermatophyta</taxon>
        <taxon>Magnoliopsida</taxon>
        <taxon>eudicotyledons</taxon>
        <taxon>Gunneridae</taxon>
        <taxon>Pentapetalae</taxon>
        <taxon>Caryophyllales</taxon>
        <taxon>Cactineae</taxon>
        <taxon>Cactaceae</taxon>
        <taxon>Cactoideae</taxon>
        <taxon>Echinocereeae</taxon>
        <taxon>Carnegiea</taxon>
    </lineage>
</organism>
<dbReference type="Proteomes" id="UP001153076">
    <property type="component" value="Unassembled WGS sequence"/>
</dbReference>
<keyword evidence="2" id="KW-1185">Reference proteome</keyword>
<reference evidence="1" key="1">
    <citation type="submission" date="2022-04" db="EMBL/GenBank/DDBJ databases">
        <title>Carnegiea gigantea Genome sequencing and assembly v2.</title>
        <authorList>
            <person name="Copetti D."/>
            <person name="Sanderson M.J."/>
            <person name="Burquez A."/>
            <person name="Wojciechowski M.F."/>
        </authorList>
    </citation>
    <scope>NUCLEOTIDE SEQUENCE</scope>
    <source>
        <strain evidence="1">SGP5-SGP5p</strain>
        <tissue evidence="1">Aerial part</tissue>
    </source>
</reference>
<dbReference type="EMBL" id="JAKOGI010001797">
    <property type="protein sequence ID" value="KAJ8424034.1"/>
    <property type="molecule type" value="Genomic_DNA"/>
</dbReference>
<evidence type="ECO:0000313" key="2">
    <source>
        <dbReference type="Proteomes" id="UP001153076"/>
    </source>
</evidence>
<gene>
    <name evidence="1" type="ORF">Cgig2_017721</name>
</gene>
<dbReference type="AlphaFoldDB" id="A0A9Q1GR32"/>
<evidence type="ECO:0000313" key="1">
    <source>
        <dbReference type="EMBL" id="KAJ8424034.1"/>
    </source>
</evidence>
<accession>A0A9Q1GR32</accession>